<dbReference type="HOGENOM" id="CLU_000445_14_2_9"/>
<dbReference type="PANTHER" id="PTHR37299:SF1">
    <property type="entry name" value="STAGE 0 SPORULATION PROTEIN A HOMOLOG"/>
    <property type="match status" value="1"/>
</dbReference>
<comment type="caution">
    <text evidence="5">The sequence shown here is derived from an EMBL/GenBank/DDBJ whole genome shotgun (WGS) entry which is preliminary data.</text>
</comment>
<feature type="domain" description="Response regulatory" evidence="4">
    <location>
        <begin position="15"/>
        <end position="133"/>
    </location>
</feature>
<organism evidence="5 6">
    <name type="scientific">Enterocloster bolteae (strain ATCC BAA-613 / DSM 15670 / CCUG 46953 / JCM 12243 / WAL 16351)</name>
    <name type="common">Clostridium bolteae</name>
    <dbReference type="NCBI Taxonomy" id="411902"/>
    <lineage>
        <taxon>Bacteria</taxon>
        <taxon>Bacillati</taxon>
        <taxon>Bacillota</taxon>
        <taxon>Clostridia</taxon>
        <taxon>Lachnospirales</taxon>
        <taxon>Lachnospiraceae</taxon>
        <taxon>Enterocloster</taxon>
    </lineage>
</organism>
<dbReference type="InterPro" id="IPR007492">
    <property type="entry name" value="LytTR_DNA-bd_dom"/>
</dbReference>
<dbReference type="eggNOG" id="COG3279">
    <property type="taxonomic scope" value="Bacteria"/>
</dbReference>
<sequence length="251" mass="29284">MAAIKYETWRKSMLNILICDDEKPFLDRLANKITVYLENREIPFQMAAFCSGEELLKHNEDRLFDIAFLDISMNAVSGMDAAEYLRDRNRKICIVFVTGYMDYVLEGYKVGAFRYLVKDSLEISFEECMEAVLKKFHIDTDEICLEFTDRKLYLKADEICLVESRGHKLLFLAVDGKHVIGTMNRKLTDVEGLLGGHGFLRVHQSYMVNMKYIVNIASYRLELEPDIILHVPRNRYPYVKREYAIYKGDSL</sequence>
<dbReference type="SMART" id="SM00448">
    <property type="entry name" value="REC"/>
    <property type="match status" value="1"/>
</dbReference>
<dbReference type="Gene3D" id="3.40.50.2300">
    <property type="match status" value="1"/>
</dbReference>
<dbReference type="PANTHER" id="PTHR37299">
    <property type="entry name" value="TRANSCRIPTIONAL REGULATOR-RELATED"/>
    <property type="match status" value="1"/>
</dbReference>
<evidence type="ECO:0000313" key="6">
    <source>
        <dbReference type="Proteomes" id="UP000005396"/>
    </source>
</evidence>
<dbReference type="SUPFAM" id="SSF52172">
    <property type="entry name" value="CheY-like"/>
    <property type="match status" value="1"/>
</dbReference>
<dbReference type="SMART" id="SM00850">
    <property type="entry name" value="LytTR"/>
    <property type="match status" value="1"/>
</dbReference>
<evidence type="ECO:0000259" key="4">
    <source>
        <dbReference type="PROSITE" id="PS50110"/>
    </source>
</evidence>
<dbReference type="InterPro" id="IPR046947">
    <property type="entry name" value="LytR-like"/>
</dbReference>
<evidence type="ECO:0000313" key="5">
    <source>
        <dbReference type="EMBL" id="EDP19638.1"/>
    </source>
</evidence>
<evidence type="ECO:0000256" key="3">
    <source>
        <dbReference type="PROSITE-ProRule" id="PRU00169"/>
    </source>
</evidence>
<dbReference type="PROSITE" id="PS50110">
    <property type="entry name" value="RESPONSE_REGULATORY"/>
    <property type="match status" value="1"/>
</dbReference>
<dbReference type="AlphaFoldDB" id="A8RGC6"/>
<dbReference type="Pfam" id="PF00072">
    <property type="entry name" value="Response_reg"/>
    <property type="match status" value="1"/>
</dbReference>
<evidence type="ECO:0000256" key="2">
    <source>
        <dbReference type="ARBA" id="ARBA00024867"/>
    </source>
</evidence>
<dbReference type="InterPro" id="IPR001789">
    <property type="entry name" value="Sig_transdc_resp-reg_receiver"/>
</dbReference>
<reference evidence="5 6" key="1">
    <citation type="submission" date="2007-08" db="EMBL/GenBank/DDBJ databases">
        <authorList>
            <person name="Fulton L."/>
            <person name="Clifton S."/>
            <person name="Fulton B."/>
            <person name="Xu J."/>
            <person name="Minx P."/>
            <person name="Pepin K.H."/>
            <person name="Johnson M."/>
            <person name="Thiruvilangam P."/>
            <person name="Bhonagiri V."/>
            <person name="Nash W.E."/>
            <person name="Mardis E.R."/>
            <person name="Wilson R.K."/>
        </authorList>
    </citation>
    <scope>NUCLEOTIDE SEQUENCE [LARGE SCALE GENOMIC DNA]</scope>
    <source>
        <strain evidence="6">ATCC BAA-613 / DSM 15670 / CCUG 46953 / JCM 12243 / WAL 16351</strain>
    </source>
</reference>
<dbReference type="InterPro" id="IPR011006">
    <property type="entry name" value="CheY-like_superfamily"/>
</dbReference>
<comment type="function">
    <text evidence="2">May play the central regulatory role in sporulation. It may be an element of the effector pathway responsible for the activation of sporulation genes in response to nutritional stress. Spo0A may act in concert with spo0H (a sigma factor) to control the expression of some genes that are critical to the sporulation process.</text>
</comment>
<name>A8RGC6_ENTBW</name>
<keyword evidence="3" id="KW-0597">Phosphoprotein</keyword>
<dbReference type="GO" id="GO:0000156">
    <property type="term" value="F:phosphorelay response regulator activity"/>
    <property type="evidence" value="ECO:0007669"/>
    <property type="project" value="InterPro"/>
</dbReference>
<feature type="modified residue" description="4-aspartylphosphate" evidence="3">
    <location>
        <position position="70"/>
    </location>
</feature>
<gene>
    <name evidence="5" type="ORF">CLOBOL_00105</name>
</gene>
<dbReference type="EMBL" id="ABCC02000001">
    <property type="protein sequence ID" value="EDP19638.1"/>
    <property type="molecule type" value="Genomic_DNA"/>
</dbReference>
<evidence type="ECO:0000256" key="1">
    <source>
        <dbReference type="ARBA" id="ARBA00018672"/>
    </source>
</evidence>
<dbReference type="PaxDb" id="411902-CLOBOL_00105"/>
<accession>A8RGC6</accession>
<dbReference type="Pfam" id="PF04397">
    <property type="entry name" value="LytTR"/>
    <property type="match status" value="1"/>
</dbReference>
<proteinExistence type="predicted"/>
<reference evidence="5 6" key="2">
    <citation type="submission" date="2007-09" db="EMBL/GenBank/DDBJ databases">
        <title>Draft genome sequence of Clostridium bolteae (ATCC BAA-613).</title>
        <authorList>
            <person name="Sudarsanam P."/>
            <person name="Ley R."/>
            <person name="Guruge J."/>
            <person name="Turnbaugh P.J."/>
            <person name="Mahowald M."/>
            <person name="Liep D."/>
            <person name="Gordon J."/>
        </authorList>
    </citation>
    <scope>NUCLEOTIDE SEQUENCE [LARGE SCALE GENOMIC DNA]</scope>
    <source>
        <strain evidence="6">ATCC BAA-613 / DSM 15670 / CCUG 46953 / JCM 12243 / WAL 16351</strain>
    </source>
</reference>
<dbReference type="Proteomes" id="UP000005396">
    <property type="component" value="Unassembled WGS sequence"/>
</dbReference>
<protein>
    <recommendedName>
        <fullName evidence="1">Stage 0 sporulation protein A homolog</fullName>
    </recommendedName>
</protein>
<dbReference type="Gene3D" id="2.40.50.1020">
    <property type="entry name" value="LytTr DNA-binding domain"/>
    <property type="match status" value="1"/>
</dbReference>
<dbReference type="GO" id="GO:0003677">
    <property type="term" value="F:DNA binding"/>
    <property type="evidence" value="ECO:0007669"/>
    <property type="project" value="InterPro"/>
</dbReference>